<gene>
    <name evidence="2" type="ORF">GIB67_016902</name>
</gene>
<keyword evidence="1" id="KW-1133">Transmembrane helix</keyword>
<feature type="transmembrane region" description="Helical" evidence="1">
    <location>
        <begin position="109"/>
        <end position="130"/>
    </location>
</feature>
<name>A0A7J7M3J6_9MAGN</name>
<comment type="caution">
    <text evidence="2">The sequence shown here is derived from an EMBL/GenBank/DDBJ whole genome shotgun (WGS) entry which is preliminary data.</text>
</comment>
<evidence type="ECO:0000256" key="1">
    <source>
        <dbReference type="SAM" id="Phobius"/>
    </source>
</evidence>
<dbReference type="Proteomes" id="UP000541444">
    <property type="component" value="Unassembled WGS sequence"/>
</dbReference>
<organism evidence="2 3">
    <name type="scientific">Kingdonia uniflora</name>
    <dbReference type="NCBI Taxonomy" id="39325"/>
    <lineage>
        <taxon>Eukaryota</taxon>
        <taxon>Viridiplantae</taxon>
        <taxon>Streptophyta</taxon>
        <taxon>Embryophyta</taxon>
        <taxon>Tracheophyta</taxon>
        <taxon>Spermatophyta</taxon>
        <taxon>Magnoliopsida</taxon>
        <taxon>Ranunculales</taxon>
        <taxon>Circaeasteraceae</taxon>
        <taxon>Kingdonia</taxon>
    </lineage>
</organism>
<keyword evidence="3" id="KW-1185">Reference proteome</keyword>
<keyword evidence="1" id="KW-0812">Transmembrane</keyword>
<keyword evidence="1" id="KW-0472">Membrane</keyword>
<dbReference type="EMBL" id="JACGCM010001796">
    <property type="protein sequence ID" value="KAF6149364.1"/>
    <property type="molecule type" value="Genomic_DNA"/>
</dbReference>
<evidence type="ECO:0000313" key="3">
    <source>
        <dbReference type="Proteomes" id="UP000541444"/>
    </source>
</evidence>
<protein>
    <submittedName>
        <fullName evidence="2">Uncharacterized protein</fullName>
    </submittedName>
</protein>
<evidence type="ECO:0000313" key="2">
    <source>
        <dbReference type="EMBL" id="KAF6149364.1"/>
    </source>
</evidence>
<sequence length="132" mass="13636">MNKVIATSKKCLCVLVNNRNDSSHGFKVNITLSENLPALCESPVSYSDCPALLNMDPNSSDAKGFAEVDKSIPAVSNGQNGTLASSSGVATTSSRVVSAQVSDGARDKITLGGMMFSGVLIGYAILHSIVVA</sequence>
<dbReference type="AlphaFoldDB" id="A0A7J7M3J6"/>
<accession>A0A7J7M3J6</accession>
<proteinExistence type="predicted"/>
<reference evidence="2 3" key="1">
    <citation type="journal article" date="2020" name="IScience">
        <title>Genome Sequencing of the Endangered Kingdonia uniflora (Circaeasteraceae, Ranunculales) Reveals Potential Mechanisms of Evolutionary Specialization.</title>
        <authorList>
            <person name="Sun Y."/>
            <person name="Deng T."/>
            <person name="Zhang A."/>
            <person name="Moore M.J."/>
            <person name="Landis J.B."/>
            <person name="Lin N."/>
            <person name="Zhang H."/>
            <person name="Zhang X."/>
            <person name="Huang J."/>
            <person name="Zhang X."/>
            <person name="Sun H."/>
            <person name="Wang H."/>
        </authorList>
    </citation>
    <scope>NUCLEOTIDE SEQUENCE [LARGE SCALE GENOMIC DNA]</scope>
    <source>
        <strain evidence="2">TB1705</strain>
        <tissue evidence="2">Leaf</tissue>
    </source>
</reference>